<dbReference type="PANTHER" id="PTHR33103:SF27">
    <property type="entry name" value="OS04G0594700 PROTEIN"/>
    <property type="match status" value="1"/>
</dbReference>
<dbReference type="Pfam" id="PF05056">
    <property type="entry name" value="DUF674"/>
    <property type="match status" value="1"/>
</dbReference>
<dbReference type="InterPro" id="IPR007750">
    <property type="entry name" value="DUF674"/>
</dbReference>
<reference evidence="1 2" key="1">
    <citation type="journal article" date="2020" name="IScience">
        <title>Genome Sequencing of the Endangered Kingdonia uniflora (Circaeasteraceae, Ranunculales) Reveals Potential Mechanisms of Evolutionary Specialization.</title>
        <authorList>
            <person name="Sun Y."/>
            <person name="Deng T."/>
            <person name="Zhang A."/>
            <person name="Moore M.J."/>
            <person name="Landis J.B."/>
            <person name="Lin N."/>
            <person name="Zhang H."/>
            <person name="Zhang X."/>
            <person name="Huang J."/>
            <person name="Zhang X."/>
            <person name="Sun H."/>
            <person name="Wang H."/>
        </authorList>
    </citation>
    <scope>NUCLEOTIDE SEQUENCE [LARGE SCALE GENOMIC DNA]</scope>
    <source>
        <strain evidence="1">TB1705</strain>
        <tissue evidence="1">Leaf</tissue>
    </source>
</reference>
<dbReference type="EMBL" id="JACGCM010001204">
    <property type="protein sequence ID" value="KAF6159046.1"/>
    <property type="molecule type" value="Genomic_DNA"/>
</dbReference>
<gene>
    <name evidence="1" type="ORF">GIB67_032663</name>
</gene>
<dbReference type="AlphaFoldDB" id="A0A7J7MW00"/>
<protein>
    <submittedName>
        <fullName evidence="1">Uncharacterized protein</fullName>
    </submittedName>
</protein>
<sequence length="113" mass="12748">MDRWFLLNRIVLERCNFPPRVSQQDKVTSYAVVNPNPPGIFLKAPEKFIIIDNLIVTPFSFISSLSFLEREKVPMGDIEVRVMNVGHEEALRLLEASLASGSVLSSAFNVKKN</sequence>
<name>A0A7J7MW00_9MAGN</name>
<keyword evidence="2" id="KW-1185">Reference proteome</keyword>
<evidence type="ECO:0000313" key="1">
    <source>
        <dbReference type="EMBL" id="KAF6159046.1"/>
    </source>
</evidence>
<dbReference type="Proteomes" id="UP000541444">
    <property type="component" value="Unassembled WGS sequence"/>
</dbReference>
<dbReference type="PANTHER" id="PTHR33103">
    <property type="entry name" value="OS01G0153900 PROTEIN"/>
    <property type="match status" value="1"/>
</dbReference>
<accession>A0A7J7MW00</accession>
<comment type="caution">
    <text evidence="1">The sequence shown here is derived from an EMBL/GenBank/DDBJ whole genome shotgun (WGS) entry which is preliminary data.</text>
</comment>
<proteinExistence type="predicted"/>
<organism evidence="1 2">
    <name type="scientific">Kingdonia uniflora</name>
    <dbReference type="NCBI Taxonomy" id="39325"/>
    <lineage>
        <taxon>Eukaryota</taxon>
        <taxon>Viridiplantae</taxon>
        <taxon>Streptophyta</taxon>
        <taxon>Embryophyta</taxon>
        <taxon>Tracheophyta</taxon>
        <taxon>Spermatophyta</taxon>
        <taxon>Magnoliopsida</taxon>
        <taxon>Ranunculales</taxon>
        <taxon>Circaeasteraceae</taxon>
        <taxon>Kingdonia</taxon>
    </lineage>
</organism>
<dbReference type="OrthoDB" id="1434526at2759"/>
<evidence type="ECO:0000313" key="2">
    <source>
        <dbReference type="Proteomes" id="UP000541444"/>
    </source>
</evidence>